<keyword evidence="2" id="KW-1185">Reference proteome</keyword>
<organism evidence="1 2">
    <name type="scientific">Botrytis galanthina</name>
    <dbReference type="NCBI Taxonomy" id="278940"/>
    <lineage>
        <taxon>Eukaryota</taxon>
        <taxon>Fungi</taxon>
        <taxon>Dikarya</taxon>
        <taxon>Ascomycota</taxon>
        <taxon>Pezizomycotina</taxon>
        <taxon>Leotiomycetes</taxon>
        <taxon>Helotiales</taxon>
        <taxon>Sclerotiniaceae</taxon>
        <taxon>Botrytis</taxon>
    </lineage>
</organism>
<name>A0A4V4HVT8_9HELO</name>
<dbReference type="EMBL" id="PQXL01000025">
    <property type="protein sequence ID" value="THV54526.1"/>
    <property type="molecule type" value="Genomic_DNA"/>
</dbReference>
<accession>A0A4V4HVT8</accession>
<evidence type="ECO:0000313" key="1">
    <source>
        <dbReference type="EMBL" id="THV54526.1"/>
    </source>
</evidence>
<proteinExistence type="predicted"/>
<protein>
    <submittedName>
        <fullName evidence="1">Uncharacterized protein</fullName>
    </submittedName>
</protein>
<comment type="caution">
    <text evidence="1">The sequence shown here is derived from an EMBL/GenBank/DDBJ whole genome shotgun (WGS) entry which is preliminary data.</text>
</comment>
<dbReference type="Proteomes" id="UP000308671">
    <property type="component" value="Unassembled WGS sequence"/>
</dbReference>
<dbReference type="AlphaFoldDB" id="A0A4V4HVT8"/>
<reference evidence="1 2" key="1">
    <citation type="submission" date="2017-12" db="EMBL/GenBank/DDBJ databases">
        <title>Comparative genomics of Botrytis spp.</title>
        <authorList>
            <person name="Valero-Jimenez C.A."/>
            <person name="Tapia P."/>
            <person name="Veloso J."/>
            <person name="Silva-Moreno E."/>
            <person name="Staats M."/>
            <person name="Valdes J.H."/>
            <person name="Van Kan J.A.L."/>
        </authorList>
    </citation>
    <scope>NUCLEOTIDE SEQUENCE [LARGE SCALE GENOMIC DNA]</scope>
    <source>
        <strain evidence="1 2">MUCL435</strain>
    </source>
</reference>
<gene>
    <name evidence="1" type="ORF">BGAL_0025g00470</name>
</gene>
<evidence type="ECO:0000313" key="2">
    <source>
        <dbReference type="Proteomes" id="UP000308671"/>
    </source>
</evidence>
<sequence>MLSYTADLVYEGLRGGLSTAVRAFFRVSLLYHPPDFCQWGMPPLPLSITDFELLAVSPLQLEPYLELGSCATNHGLQKAPK</sequence>